<feature type="compositionally biased region" description="Acidic residues" evidence="1">
    <location>
        <begin position="477"/>
        <end position="493"/>
    </location>
</feature>
<dbReference type="KEGG" id="err:DVR09_14805"/>
<organism evidence="3 4">
    <name type="scientific">Erythrobacter aureus</name>
    <dbReference type="NCBI Taxonomy" id="2182384"/>
    <lineage>
        <taxon>Bacteria</taxon>
        <taxon>Pseudomonadati</taxon>
        <taxon>Pseudomonadota</taxon>
        <taxon>Alphaproteobacteria</taxon>
        <taxon>Sphingomonadales</taxon>
        <taxon>Erythrobacteraceae</taxon>
        <taxon>Erythrobacter/Porphyrobacter group</taxon>
        <taxon>Erythrobacter</taxon>
    </lineage>
</organism>
<dbReference type="EMBL" id="CP031358">
    <property type="protein sequence ID" value="AXK43725.1"/>
    <property type="molecule type" value="Genomic_DNA"/>
</dbReference>
<evidence type="ECO:0000259" key="2">
    <source>
        <dbReference type="PROSITE" id="PS50234"/>
    </source>
</evidence>
<dbReference type="SUPFAM" id="SSF53300">
    <property type="entry name" value="vWA-like"/>
    <property type="match status" value="1"/>
</dbReference>
<feature type="domain" description="VWFA" evidence="2">
    <location>
        <begin position="723"/>
        <end position="864"/>
    </location>
</feature>
<evidence type="ECO:0000256" key="1">
    <source>
        <dbReference type="SAM" id="MobiDB-lite"/>
    </source>
</evidence>
<feature type="compositionally biased region" description="Low complexity" evidence="1">
    <location>
        <begin position="371"/>
        <end position="386"/>
    </location>
</feature>
<name>A0A345YIH3_9SPHN</name>
<feature type="region of interest" description="Disordered" evidence="1">
    <location>
        <begin position="612"/>
        <end position="641"/>
    </location>
</feature>
<feature type="region of interest" description="Disordered" evidence="1">
    <location>
        <begin position="225"/>
        <end position="595"/>
    </location>
</feature>
<dbReference type="OrthoDB" id="9758211at2"/>
<keyword evidence="3" id="KW-0614">Plasmid</keyword>
<dbReference type="InterPro" id="IPR036465">
    <property type="entry name" value="vWFA_dom_sf"/>
</dbReference>
<protein>
    <submittedName>
        <fullName evidence="3">VWA domain-containing protein</fullName>
    </submittedName>
</protein>
<dbReference type="AlphaFoldDB" id="A0A345YIH3"/>
<dbReference type="RefSeq" id="WP_115418038.1">
    <property type="nucleotide sequence ID" value="NZ_CP031358.1"/>
</dbReference>
<sequence>MQPATATAVKPAQEKTMLGIDLRRLIISFVNGLGRGDRIRVRFRGTRAYTDGRNINLPAIRDLAEIPYSTARALMGYAIHEVAHIRYTDFGSIIRAIEEGRMEPDKLIKKFENAIEDYRIERIISKALPGTASDLAALRVLIHPPLNKLKPGWFADPRACGPLALTWTGSVLNGFPNPEMTDTLDAFPAPVRKLIDNWTARMKDVQTTDEVVDLAIAFSAEAEAYAQASRNTPPPASNDDQDNSDEQDEDDQQDDAISEDTSSDADQQDEQTSTDDADEEPESLDDSDDSQAGEDDADDVEGDDDADAEGEPSSDGDAGSDAEAGPDGESDSGTESEGDAGEPGETGQPSDNGDLGQSERPGDGDGQDENSTGSDASDAGDISADAPDQDGKDADGKISSDLDANSSDPAAGDNPGSDGTGEGDGEGLGDGDSDNGVDDLDFGDSPSGKSSPDGTGAPAPQQDDTGKVSMNDGMLDEHDDGEGSGDNGSDDADQNANSAGNAGGPQDADQDDADPQDSASGAGQSSGPAGNDSGADTGEEADDADASGEDSDGSNPLDGILDSNAAFDDFIDDLADEIANTPLPEEAPDAEDGEVNPDEVMENVKQANAAAPNYTSADPDPSSDAGDANGGGASKNEYSDDRFIPIDTAEVEECQYASLRAEAAGVISTTARTIRRLLMAEEQRGTLRGRRDGKFDIRNISAVVRGTGNCYKKDWHRPAPETALVILTDFSGSMVYSGTGEEEPRKLAMTGALAIEEATRGTQVETSIYGYKGYSPHVDLYPFKEGKQSSRITRQNIGAYRDLDMGCTPTGEAMAAVASILEQSAAHRRVLLVLTDGDADDRELAQGVVPLLNRRGIEVVAIGIQSDSVQTWCQNSHVIHDIGQLPQALLQTIDPRAQKKLKRAA</sequence>
<dbReference type="PROSITE" id="PS50234">
    <property type="entry name" value="VWFA"/>
    <property type="match status" value="1"/>
</dbReference>
<dbReference type="InterPro" id="IPR002035">
    <property type="entry name" value="VWF_A"/>
</dbReference>
<feature type="compositionally biased region" description="Low complexity" evidence="1">
    <location>
        <begin position="494"/>
        <end position="507"/>
    </location>
</feature>
<feature type="compositionally biased region" description="Acidic residues" evidence="1">
    <location>
        <begin position="239"/>
        <end position="342"/>
    </location>
</feature>
<feature type="compositionally biased region" description="Acidic residues" evidence="1">
    <location>
        <begin position="421"/>
        <end position="442"/>
    </location>
</feature>
<evidence type="ECO:0000313" key="3">
    <source>
        <dbReference type="EMBL" id="AXK43725.1"/>
    </source>
</evidence>
<feature type="compositionally biased region" description="Low complexity" evidence="1">
    <location>
        <begin position="616"/>
        <end position="627"/>
    </location>
</feature>
<proteinExistence type="predicted"/>
<feature type="compositionally biased region" description="Low complexity" evidence="1">
    <location>
        <begin position="443"/>
        <end position="456"/>
    </location>
</feature>
<reference evidence="3 4" key="1">
    <citation type="submission" date="2018-07" db="EMBL/GenBank/DDBJ databases">
        <title>Genome sequence of Erythrobacter strain YH-07, an antagonistic bacterium isolated from Yellow Sea.</title>
        <authorList>
            <person name="Tang T."/>
            <person name="Liu Q."/>
            <person name="Sun X."/>
        </authorList>
    </citation>
    <scope>NUCLEOTIDE SEQUENCE [LARGE SCALE GENOMIC DNA]</scope>
    <source>
        <strain evidence="3 4">YH-07</strain>
        <plasmid evidence="3 4">unnamed</plasmid>
    </source>
</reference>
<dbReference type="Proteomes" id="UP000254508">
    <property type="component" value="Plasmid unnamed"/>
</dbReference>
<dbReference type="Gene3D" id="3.40.50.410">
    <property type="entry name" value="von Willebrand factor, type A domain"/>
    <property type="match status" value="1"/>
</dbReference>
<feature type="compositionally biased region" description="Basic and acidic residues" evidence="1">
    <location>
        <begin position="389"/>
        <end position="400"/>
    </location>
</feature>
<feature type="compositionally biased region" description="Low complexity" evidence="1">
    <location>
        <begin position="516"/>
        <end position="536"/>
    </location>
</feature>
<gene>
    <name evidence="3" type="ORF">DVR09_14805</name>
</gene>
<evidence type="ECO:0000313" key="4">
    <source>
        <dbReference type="Proteomes" id="UP000254508"/>
    </source>
</evidence>
<keyword evidence="4" id="KW-1185">Reference proteome</keyword>
<feature type="compositionally biased region" description="Acidic residues" evidence="1">
    <location>
        <begin position="537"/>
        <end position="552"/>
    </location>
</feature>
<feature type="compositionally biased region" description="Acidic residues" evidence="1">
    <location>
        <begin position="586"/>
        <end position="595"/>
    </location>
</feature>
<dbReference type="Pfam" id="PF00092">
    <property type="entry name" value="VWA"/>
    <property type="match status" value="1"/>
</dbReference>
<accession>A0A345YIH3</accession>
<geneLocation type="plasmid" evidence="3 4">
    <name>unnamed</name>
</geneLocation>
<dbReference type="SMART" id="SM00327">
    <property type="entry name" value="VWA"/>
    <property type="match status" value="1"/>
</dbReference>